<gene>
    <name evidence="1" type="ORF">M9H77_30303</name>
</gene>
<dbReference type="Proteomes" id="UP001060085">
    <property type="component" value="Linkage Group LG07"/>
</dbReference>
<comment type="caution">
    <text evidence="1">The sequence shown here is derived from an EMBL/GenBank/DDBJ whole genome shotgun (WGS) entry which is preliminary data.</text>
</comment>
<accession>A0ACC0A0T1</accession>
<name>A0ACC0A0T1_CATRO</name>
<proteinExistence type="predicted"/>
<reference evidence="2" key="1">
    <citation type="journal article" date="2023" name="Nat. Plants">
        <title>Single-cell RNA sequencing provides a high-resolution roadmap for understanding the multicellular compartmentation of specialized metabolism.</title>
        <authorList>
            <person name="Sun S."/>
            <person name="Shen X."/>
            <person name="Li Y."/>
            <person name="Li Y."/>
            <person name="Wang S."/>
            <person name="Li R."/>
            <person name="Zhang H."/>
            <person name="Shen G."/>
            <person name="Guo B."/>
            <person name="Wei J."/>
            <person name="Xu J."/>
            <person name="St-Pierre B."/>
            <person name="Chen S."/>
            <person name="Sun C."/>
        </authorList>
    </citation>
    <scope>NUCLEOTIDE SEQUENCE [LARGE SCALE GENOMIC DNA]</scope>
</reference>
<keyword evidence="2" id="KW-1185">Reference proteome</keyword>
<sequence length="276" mass="30872">MGRAGKQPNLLESSQVLKEETEMFYINLTRLITKATILNSARGSEVYIIRMHYSRHLFGNEFKSYVGGKKTHQSILLKTCHHVYFSRGGQILDLDVSNGDDGENFDFEDENEGPLEKVDDMITIDAVDESTLYNLLSLESIVDGTQTEILENQIDVSKMCNLINEAGPSATESKSLANPDGIVSDSKDEGDNSEKLAERKQSKYPEFNPKTDMPTLNSDRVCNLTMLPLKKAIIENSIKEGRDAWFMKNDLSEFGQDVGSLVSLNLMLTGEKMILT</sequence>
<organism evidence="1 2">
    <name type="scientific">Catharanthus roseus</name>
    <name type="common">Madagascar periwinkle</name>
    <name type="synonym">Vinca rosea</name>
    <dbReference type="NCBI Taxonomy" id="4058"/>
    <lineage>
        <taxon>Eukaryota</taxon>
        <taxon>Viridiplantae</taxon>
        <taxon>Streptophyta</taxon>
        <taxon>Embryophyta</taxon>
        <taxon>Tracheophyta</taxon>
        <taxon>Spermatophyta</taxon>
        <taxon>Magnoliopsida</taxon>
        <taxon>eudicotyledons</taxon>
        <taxon>Gunneridae</taxon>
        <taxon>Pentapetalae</taxon>
        <taxon>asterids</taxon>
        <taxon>lamiids</taxon>
        <taxon>Gentianales</taxon>
        <taxon>Apocynaceae</taxon>
        <taxon>Rauvolfioideae</taxon>
        <taxon>Vinceae</taxon>
        <taxon>Catharanthinae</taxon>
        <taxon>Catharanthus</taxon>
    </lineage>
</organism>
<evidence type="ECO:0000313" key="1">
    <source>
        <dbReference type="EMBL" id="KAI5653116.1"/>
    </source>
</evidence>
<evidence type="ECO:0000313" key="2">
    <source>
        <dbReference type="Proteomes" id="UP001060085"/>
    </source>
</evidence>
<dbReference type="EMBL" id="CM044707">
    <property type="protein sequence ID" value="KAI5653116.1"/>
    <property type="molecule type" value="Genomic_DNA"/>
</dbReference>
<protein>
    <submittedName>
        <fullName evidence="1">Uncharacterized protein</fullName>
    </submittedName>
</protein>